<keyword evidence="3" id="KW-0808">Transferase</keyword>
<evidence type="ECO:0000313" key="4">
    <source>
        <dbReference type="Proteomes" id="UP000661507"/>
    </source>
</evidence>
<dbReference type="InterPro" id="IPR035965">
    <property type="entry name" value="PAS-like_dom_sf"/>
</dbReference>
<evidence type="ECO:0000259" key="2">
    <source>
        <dbReference type="PROSITE" id="PS50113"/>
    </source>
</evidence>
<gene>
    <name evidence="3" type="ORF">GCM10011320_54880</name>
</gene>
<dbReference type="InterPro" id="IPR013656">
    <property type="entry name" value="PAS_4"/>
</dbReference>
<reference evidence="3" key="1">
    <citation type="journal article" date="2014" name="Int. J. Syst. Evol. Microbiol.">
        <title>Complete genome sequence of Corynebacterium casei LMG S-19264T (=DSM 44701T), isolated from a smear-ripened cheese.</title>
        <authorList>
            <consortium name="US DOE Joint Genome Institute (JGI-PGF)"/>
            <person name="Walter F."/>
            <person name="Albersmeier A."/>
            <person name="Kalinowski J."/>
            <person name="Ruckert C."/>
        </authorList>
    </citation>
    <scope>NUCLEOTIDE SEQUENCE</scope>
    <source>
        <strain evidence="3">CGMCC 1.3617</strain>
    </source>
</reference>
<protein>
    <submittedName>
        <fullName evidence="3">Signal transduction histidine kinase</fullName>
    </submittedName>
</protein>
<accession>A0A917L348</accession>
<dbReference type="NCBIfam" id="TIGR00229">
    <property type="entry name" value="sensory_box"/>
    <property type="match status" value="1"/>
</dbReference>
<evidence type="ECO:0000259" key="1">
    <source>
        <dbReference type="PROSITE" id="PS50112"/>
    </source>
</evidence>
<evidence type="ECO:0000313" key="3">
    <source>
        <dbReference type="EMBL" id="GGJ40260.1"/>
    </source>
</evidence>
<dbReference type="Gene3D" id="3.30.450.20">
    <property type="entry name" value="PAS domain"/>
    <property type="match status" value="1"/>
</dbReference>
<dbReference type="PROSITE" id="PS50113">
    <property type="entry name" value="PAC"/>
    <property type="match status" value="1"/>
</dbReference>
<proteinExistence type="predicted"/>
<comment type="caution">
    <text evidence="3">The sequence shown here is derived from an EMBL/GenBank/DDBJ whole genome shotgun (WGS) entry which is preliminary data.</text>
</comment>
<keyword evidence="3" id="KW-0418">Kinase</keyword>
<dbReference type="AlphaFoldDB" id="A0A917L348"/>
<dbReference type="InterPro" id="IPR052155">
    <property type="entry name" value="Biofilm_reg_signaling"/>
</dbReference>
<dbReference type="Proteomes" id="UP000661507">
    <property type="component" value="Unassembled WGS sequence"/>
</dbReference>
<reference evidence="3" key="2">
    <citation type="submission" date="2020-09" db="EMBL/GenBank/DDBJ databases">
        <authorList>
            <person name="Sun Q."/>
            <person name="Zhou Y."/>
        </authorList>
    </citation>
    <scope>NUCLEOTIDE SEQUENCE</scope>
    <source>
        <strain evidence="3">CGMCC 1.3617</strain>
    </source>
</reference>
<dbReference type="RefSeq" id="WP_229681614.1">
    <property type="nucleotide sequence ID" value="NZ_BMKW01000019.1"/>
</dbReference>
<name>A0A917L348_9PROT</name>
<feature type="domain" description="PAS" evidence="1">
    <location>
        <begin position="11"/>
        <end position="81"/>
    </location>
</feature>
<dbReference type="Pfam" id="PF08448">
    <property type="entry name" value="PAS_4"/>
    <property type="match status" value="1"/>
</dbReference>
<dbReference type="InterPro" id="IPR000014">
    <property type="entry name" value="PAS"/>
</dbReference>
<dbReference type="PANTHER" id="PTHR44757:SF2">
    <property type="entry name" value="BIOFILM ARCHITECTURE MAINTENANCE PROTEIN MBAA"/>
    <property type="match status" value="1"/>
</dbReference>
<dbReference type="SMART" id="SM00091">
    <property type="entry name" value="PAS"/>
    <property type="match status" value="1"/>
</dbReference>
<dbReference type="SUPFAM" id="SSF55785">
    <property type="entry name" value="PYP-like sensor domain (PAS domain)"/>
    <property type="match status" value="1"/>
</dbReference>
<dbReference type="EMBL" id="BMKW01000019">
    <property type="protein sequence ID" value="GGJ40260.1"/>
    <property type="molecule type" value="Genomic_DNA"/>
</dbReference>
<feature type="domain" description="PAC" evidence="2">
    <location>
        <begin position="84"/>
        <end position="141"/>
    </location>
</feature>
<organism evidence="3 4">
    <name type="scientific">Neoroseomonas lacus</name>
    <dbReference type="NCBI Taxonomy" id="287609"/>
    <lineage>
        <taxon>Bacteria</taxon>
        <taxon>Pseudomonadati</taxon>
        <taxon>Pseudomonadota</taxon>
        <taxon>Alphaproteobacteria</taxon>
        <taxon>Acetobacterales</taxon>
        <taxon>Acetobacteraceae</taxon>
        <taxon>Neoroseomonas</taxon>
    </lineage>
</organism>
<dbReference type="PANTHER" id="PTHR44757">
    <property type="entry name" value="DIGUANYLATE CYCLASE DGCP"/>
    <property type="match status" value="1"/>
</dbReference>
<keyword evidence="4" id="KW-1185">Reference proteome</keyword>
<dbReference type="InterPro" id="IPR000700">
    <property type="entry name" value="PAS-assoc_C"/>
</dbReference>
<sequence length="153" mass="17096">MTLAPMTAARRAALADTILASAGDAILYCDRDGLIRFWNPGAERIFGFSAEEALGRSLDMIIPEAQRARHWHGFQRVMASGHTHYAEGDLLAVPALRQDGRRISVEFTIMPMRGPDGRMDGMAAVMRDVTERFEALRDARRRLKEAQNADEQP</sequence>
<dbReference type="PROSITE" id="PS50112">
    <property type="entry name" value="PAS"/>
    <property type="match status" value="1"/>
</dbReference>
<dbReference type="CDD" id="cd00130">
    <property type="entry name" value="PAS"/>
    <property type="match status" value="1"/>
</dbReference>
<dbReference type="GO" id="GO:0016301">
    <property type="term" value="F:kinase activity"/>
    <property type="evidence" value="ECO:0007669"/>
    <property type="project" value="UniProtKB-KW"/>
</dbReference>